<gene>
    <name evidence="1" type="ORF">FPE_LOCUS10042</name>
</gene>
<sequence length="197" mass="21921">MDGKESHNQELRNVVSGSLSETLLDEKKWSSDKSLDMDIEKDVTYERSCARFNPVESPEPAEFSQSRALDFIDHYLSVSDLNLCENVETKKTNRIKSPASLRSKGTQSLARRVNLGIIDCDSTTFDWTGKENENGGYTFLGTTDDTIFGWEGNKSGSAFVNQESDIFGSCGGLILRVRRFSTSARGCLSLRLPGNDR</sequence>
<protein>
    <submittedName>
        <fullName evidence="1">Uncharacterized protein</fullName>
    </submittedName>
</protein>
<evidence type="ECO:0000313" key="2">
    <source>
        <dbReference type="Proteomes" id="UP000834106"/>
    </source>
</evidence>
<evidence type="ECO:0000313" key="1">
    <source>
        <dbReference type="EMBL" id="CAI9762612.1"/>
    </source>
</evidence>
<dbReference type="AlphaFoldDB" id="A0AAD2DPV2"/>
<reference evidence="1" key="1">
    <citation type="submission" date="2023-05" db="EMBL/GenBank/DDBJ databases">
        <authorList>
            <person name="Huff M."/>
        </authorList>
    </citation>
    <scope>NUCLEOTIDE SEQUENCE</scope>
</reference>
<dbReference type="EMBL" id="OU503041">
    <property type="protein sequence ID" value="CAI9762612.1"/>
    <property type="molecule type" value="Genomic_DNA"/>
</dbReference>
<dbReference type="Proteomes" id="UP000834106">
    <property type="component" value="Chromosome 6"/>
</dbReference>
<name>A0AAD2DPV2_9LAMI</name>
<keyword evidence="2" id="KW-1185">Reference proteome</keyword>
<proteinExistence type="predicted"/>
<accession>A0AAD2DPV2</accession>
<organism evidence="1 2">
    <name type="scientific">Fraxinus pennsylvanica</name>
    <dbReference type="NCBI Taxonomy" id="56036"/>
    <lineage>
        <taxon>Eukaryota</taxon>
        <taxon>Viridiplantae</taxon>
        <taxon>Streptophyta</taxon>
        <taxon>Embryophyta</taxon>
        <taxon>Tracheophyta</taxon>
        <taxon>Spermatophyta</taxon>
        <taxon>Magnoliopsida</taxon>
        <taxon>eudicotyledons</taxon>
        <taxon>Gunneridae</taxon>
        <taxon>Pentapetalae</taxon>
        <taxon>asterids</taxon>
        <taxon>lamiids</taxon>
        <taxon>Lamiales</taxon>
        <taxon>Oleaceae</taxon>
        <taxon>Oleeae</taxon>
        <taxon>Fraxinus</taxon>
    </lineage>
</organism>